<evidence type="ECO:0000259" key="1">
    <source>
        <dbReference type="Pfam" id="PF00483"/>
    </source>
</evidence>
<dbReference type="AlphaFoldDB" id="A0A1F4T839"/>
<dbReference type="InterPro" id="IPR050486">
    <property type="entry name" value="Mannose-1P_guanyltransferase"/>
</dbReference>
<dbReference type="InterPro" id="IPR005835">
    <property type="entry name" value="NTP_transferase_dom"/>
</dbReference>
<protein>
    <recommendedName>
        <fullName evidence="1">Nucleotidyl transferase domain-containing protein</fullName>
    </recommendedName>
</protein>
<name>A0A1F4T839_UNCSA</name>
<dbReference type="SUPFAM" id="SSF53448">
    <property type="entry name" value="Nucleotide-diphospho-sugar transferases"/>
    <property type="match status" value="1"/>
</dbReference>
<proteinExistence type="predicted"/>
<dbReference type="Gene3D" id="3.90.550.10">
    <property type="entry name" value="Spore Coat Polysaccharide Biosynthesis Protein SpsA, Chain A"/>
    <property type="match status" value="1"/>
</dbReference>
<dbReference type="PANTHER" id="PTHR22572">
    <property type="entry name" value="SUGAR-1-PHOSPHATE GUANYL TRANSFERASE"/>
    <property type="match status" value="1"/>
</dbReference>
<dbReference type="Proteomes" id="UP000178602">
    <property type="component" value="Unassembled WGS sequence"/>
</dbReference>
<evidence type="ECO:0000313" key="3">
    <source>
        <dbReference type="Proteomes" id="UP000178602"/>
    </source>
</evidence>
<dbReference type="Pfam" id="PF00483">
    <property type="entry name" value="NTP_transferase"/>
    <property type="match status" value="1"/>
</dbReference>
<gene>
    <name evidence="2" type="ORF">A3K49_04590</name>
</gene>
<organism evidence="2 3">
    <name type="scientific">candidate division WOR-1 bacterium RIFOXYC12_FULL_54_18</name>
    <dbReference type="NCBI Taxonomy" id="1802584"/>
    <lineage>
        <taxon>Bacteria</taxon>
        <taxon>Bacillati</taxon>
        <taxon>Saganbacteria</taxon>
    </lineage>
</organism>
<dbReference type="Gene3D" id="2.160.10.10">
    <property type="entry name" value="Hexapeptide repeat proteins"/>
    <property type="match status" value="1"/>
</dbReference>
<evidence type="ECO:0000313" key="2">
    <source>
        <dbReference type="EMBL" id="OGC28243.1"/>
    </source>
</evidence>
<sequence length="460" mass="49770">MFNHLSAHQAIQRGIVHTAILAGGFGSRLDAATDPTRNRFAVAKPACTVGNLRIIEFTIRALRKAGISDFHLLLCFLPDTIRQVIGNGKIYGGSVAITESTQEVTDPLDTASVVGNLVNNSGWSKNPGDVIIVPSADIIHDVDIAAALDQHLFNRERHGACSTIVSNTVPWNSVDRFGTLRLEGMPDRQTFKSDLDFEDAVGAWLVDHSASSARIMEFKEKARRGAALSNLNNSSLYFFDASLFELILPHLTKDELGAPLLPAIYKPGGPAPFSDWGRHIFRWLTQEPQRSGFPVFTYIMPQRSYWRDAGIGEELRLASLDVLSGKIDSGIQEGQGAFWFPVGENSWRGHNVFIHPSAYVANSLIGDNVSIGAGALVEQSVIGSNAHLEGNVGLRRTVVFHQRDSKFSTLIGAGTQITDSLVLSGHITPGSRFNGAMLYDPVGGVAVGSLGGKTQFSPAR</sequence>
<dbReference type="EMBL" id="MEUG01000001">
    <property type="protein sequence ID" value="OGC28243.1"/>
    <property type="molecule type" value="Genomic_DNA"/>
</dbReference>
<dbReference type="InterPro" id="IPR029044">
    <property type="entry name" value="Nucleotide-diphossugar_trans"/>
</dbReference>
<feature type="domain" description="Nucleotidyl transferase" evidence="1">
    <location>
        <begin position="20"/>
        <end position="310"/>
    </location>
</feature>
<comment type="caution">
    <text evidence="2">The sequence shown here is derived from an EMBL/GenBank/DDBJ whole genome shotgun (WGS) entry which is preliminary data.</text>
</comment>
<accession>A0A1F4T839</accession>
<reference evidence="2 3" key="1">
    <citation type="journal article" date="2016" name="Nat. Commun.">
        <title>Thousands of microbial genomes shed light on interconnected biogeochemical processes in an aquifer system.</title>
        <authorList>
            <person name="Anantharaman K."/>
            <person name="Brown C.T."/>
            <person name="Hug L.A."/>
            <person name="Sharon I."/>
            <person name="Castelle C.J."/>
            <person name="Probst A.J."/>
            <person name="Thomas B.C."/>
            <person name="Singh A."/>
            <person name="Wilkins M.J."/>
            <person name="Karaoz U."/>
            <person name="Brodie E.L."/>
            <person name="Williams K.H."/>
            <person name="Hubbard S.S."/>
            <person name="Banfield J.F."/>
        </authorList>
    </citation>
    <scope>NUCLEOTIDE SEQUENCE [LARGE SCALE GENOMIC DNA]</scope>
</reference>